<dbReference type="GO" id="GO:0006233">
    <property type="term" value="P:dTDP biosynthetic process"/>
    <property type="evidence" value="ECO:0007669"/>
    <property type="project" value="InterPro"/>
</dbReference>
<dbReference type="InterPro" id="IPR018094">
    <property type="entry name" value="Thymidylate_kinase"/>
</dbReference>
<comment type="similarity">
    <text evidence="1">Belongs to the thymidylate kinase family.</text>
</comment>
<feature type="domain" description="Thymidylate kinase-like" evidence="9">
    <location>
        <begin position="9"/>
        <end position="201"/>
    </location>
</feature>
<dbReference type="FunFam" id="3.40.50.300:FF:000225">
    <property type="entry name" value="Thymidylate kinase"/>
    <property type="match status" value="1"/>
</dbReference>
<keyword evidence="4" id="KW-0545">Nucleotide biosynthesis</keyword>
<evidence type="ECO:0000256" key="2">
    <source>
        <dbReference type="ARBA" id="ARBA00012980"/>
    </source>
</evidence>
<keyword evidence="7" id="KW-0067">ATP-binding</keyword>
<comment type="catalytic activity">
    <reaction evidence="8">
        <text>dTMP + ATP = dTDP + ADP</text>
        <dbReference type="Rhea" id="RHEA:13517"/>
        <dbReference type="ChEBI" id="CHEBI:30616"/>
        <dbReference type="ChEBI" id="CHEBI:58369"/>
        <dbReference type="ChEBI" id="CHEBI:63528"/>
        <dbReference type="ChEBI" id="CHEBI:456216"/>
        <dbReference type="EC" id="2.7.4.9"/>
    </reaction>
</comment>
<reference evidence="10" key="1">
    <citation type="submission" date="2018-05" db="EMBL/GenBank/DDBJ databases">
        <authorList>
            <person name="Lanie J.A."/>
            <person name="Ng W.-L."/>
            <person name="Kazmierczak K.M."/>
            <person name="Andrzejewski T.M."/>
            <person name="Davidsen T.M."/>
            <person name="Wayne K.J."/>
            <person name="Tettelin H."/>
            <person name="Glass J.I."/>
            <person name="Rusch D."/>
            <person name="Podicherti R."/>
            <person name="Tsui H.-C.T."/>
            <person name="Winkler M.E."/>
        </authorList>
    </citation>
    <scope>NUCLEOTIDE SEQUENCE</scope>
</reference>
<dbReference type="GO" id="GO:0005829">
    <property type="term" value="C:cytosol"/>
    <property type="evidence" value="ECO:0007669"/>
    <property type="project" value="TreeGrafter"/>
</dbReference>
<sequence>MNSGKLITFEGLDGCGKSTQLEKVHDWLTSRGYTVLKTREPGGTKIGRQIRSILLNPEHKELQPESELLLYLSDRIQHLQETIIPAKKAGKIVLCDRFHDSTVAYQGYGRGLNLSSIESIVEHCINPYAPDLTIFLNISPETVAVRLEQRQKQTKKNRLDLESLNFFKRTAQGFKALSAAEPERYVCLDGEQKIEVIHHEIVAVLEKRFHFQDLS</sequence>
<evidence type="ECO:0000313" key="10">
    <source>
        <dbReference type="EMBL" id="SVA10129.1"/>
    </source>
</evidence>
<keyword evidence="6" id="KW-0418">Kinase</keyword>
<dbReference type="Pfam" id="PF02223">
    <property type="entry name" value="Thymidylate_kin"/>
    <property type="match status" value="1"/>
</dbReference>
<dbReference type="InterPro" id="IPR018095">
    <property type="entry name" value="Thymidylate_kin_CS"/>
</dbReference>
<dbReference type="EC" id="2.7.4.9" evidence="2"/>
<dbReference type="GO" id="GO:0005524">
    <property type="term" value="F:ATP binding"/>
    <property type="evidence" value="ECO:0007669"/>
    <property type="project" value="UniProtKB-KW"/>
</dbReference>
<dbReference type="HAMAP" id="MF_00165">
    <property type="entry name" value="Thymidylate_kinase"/>
    <property type="match status" value="1"/>
</dbReference>
<accession>A0A381T320</accession>
<evidence type="ECO:0000256" key="4">
    <source>
        <dbReference type="ARBA" id="ARBA00022727"/>
    </source>
</evidence>
<protein>
    <recommendedName>
        <fullName evidence="2">dTMP kinase</fullName>
        <ecNumber evidence="2">2.7.4.9</ecNumber>
    </recommendedName>
</protein>
<evidence type="ECO:0000256" key="1">
    <source>
        <dbReference type="ARBA" id="ARBA00009776"/>
    </source>
</evidence>
<dbReference type="AlphaFoldDB" id="A0A381T320"/>
<dbReference type="NCBIfam" id="TIGR00041">
    <property type="entry name" value="DTMP_kinase"/>
    <property type="match status" value="1"/>
</dbReference>
<dbReference type="SUPFAM" id="SSF52540">
    <property type="entry name" value="P-loop containing nucleoside triphosphate hydrolases"/>
    <property type="match status" value="1"/>
</dbReference>
<organism evidence="10">
    <name type="scientific">marine metagenome</name>
    <dbReference type="NCBI Taxonomy" id="408172"/>
    <lineage>
        <taxon>unclassified sequences</taxon>
        <taxon>metagenomes</taxon>
        <taxon>ecological metagenomes</taxon>
    </lineage>
</organism>
<dbReference type="GO" id="GO:0006227">
    <property type="term" value="P:dUDP biosynthetic process"/>
    <property type="evidence" value="ECO:0007669"/>
    <property type="project" value="TreeGrafter"/>
</dbReference>
<evidence type="ECO:0000256" key="5">
    <source>
        <dbReference type="ARBA" id="ARBA00022741"/>
    </source>
</evidence>
<proteinExistence type="inferred from homology"/>
<evidence type="ECO:0000256" key="7">
    <source>
        <dbReference type="ARBA" id="ARBA00022840"/>
    </source>
</evidence>
<dbReference type="InterPro" id="IPR027417">
    <property type="entry name" value="P-loop_NTPase"/>
</dbReference>
<evidence type="ECO:0000256" key="3">
    <source>
        <dbReference type="ARBA" id="ARBA00022679"/>
    </source>
</evidence>
<dbReference type="PANTHER" id="PTHR10344">
    <property type="entry name" value="THYMIDYLATE KINASE"/>
    <property type="match status" value="1"/>
</dbReference>
<dbReference type="GO" id="GO:0006235">
    <property type="term" value="P:dTTP biosynthetic process"/>
    <property type="evidence" value="ECO:0007669"/>
    <property type="project" value="TreeGrafter"/>
</dbReference>
<keyword evidence="5" id="KW-0547">Nucleotide-binding</keyword>
<dbReference type="InterPro" id="IPR039430">
    <property type="entry name" value="Thymidylate_kin-like_dom"/>
</dbReference>
<dbReference type="PANTHER" id="PTHR10344:SF4">
    <property type="entry name" value="UMP-CMP KINASE 2, MITOCHONDRIAL"/>
    <property type="match status" value="1"/>
</dbReference>
<dbReference type="EMBL" id="UINC01003895">
    <property type="protein sequence ID" value="SVA10129.1"/>
    <property type="molecule type" value="Genomic_DNA"/>
</dbReference>
<name>A0A381T320_9ZZZZ</name>
<evidence type="ECO:0000259" key="9">
    <source>
        <dbReference type="Pfam" id="PF02223"/>
    </source>
</evidence>
<evidence type="ECO:0000256" key="8">
    <source>
        <dbReference type="ARBA" id="ARBA00048743"/>
    </source>
</evidence>
<gene>
    <name evidence="10" type="ORF">METZ01_LOCUS62983</name>
</gene>
<evidence type="ECO:0000256" key="6">
    <source>
        <dbReference type="ARBA" id="ARBA00022777"/>
    </source>
</evidence>
<dbReference type="CDD" id="cd01672">
    <property type="entry name" value="TMPK"/>
    <property type="match status" value="1"/>
</dbReference>
<dbReference type="Gene3D" id="3.40.50.300">
    <property type="entry name" value="P-loop containing nucleotide triphosphate hydrolases"/>
    <property type="match status" value="1"/>
</dbReference>
<keyword evidence="3" id="KW-0808">Transferase</keyword>
<dbReference type="PROSITE" id="PS01331">
    <property type="entry name" value="THYMIDYLATE_KINASE"/>
    <property type="match status" value="1"/>
</dbReference>
<dbReference type="GO" id="GO:0004798">
    <property type="term" value="F:dTMP kinase activity"/>
    <property type="evidence" value="ECO:0007669"/>
    <property type="project" value="UniProtKB-EC"/>
</dbReference>